<dbReference type="GO" id="GO:0032452">
    <property type="term" value="F:histone demethylase activity"/>
    <property type="evidence" value="ECO:0007669"/>
    <property type="project" value="TreeGrafter"/>
</dbReference>
<keyword evidence="2" id="KW-0479">Metal-binding</keyword>
<feature type="domain" description="PHD-type" evidence="9">
    <location>
        <begin position="238"/>
        <end position="288"/>
    </location>
</feature>
<keyword evidence="3" id="KW-0677">Repeat</keyword>
<dbReference type="Gene3D" id="2.60.120.650">
    <property type="entry name" value="Cupin"/>
    <property type="match status" value="2"/>
</dbReference>
<dbReference type="SUPFAM" id="SSF57903">
    <property type="entry name" value="FYVE/PHD zinc finger"/>
    <property type="match status" value="2"/>
</dbReference>
<evidence type="ECO:0000259" key="11">
    <source>
        <dbReference type="PROSITE" id="PS51183"/>
    </source>
</evidence>
<dbReference type="InterPro" id="IPR003349">
    <property type="entry name" value="JmjN"/>
</dbReference>
<evidence type="ECO:0000313" key="14">
    <source>
        <dbReference type="Proteomes" id="UP000489600"/>
    </source>
</evidence>
<keyword evidence="6" id="KW-0539">Nucleus</keyword>
<keyword evidence="14" id="KW-1185">Reference proteome</keyword>
<evidence type="ECO:0000259" key="12">
    <source>
        <dbReference type="PROSITE" id="PS51184"/>
    </source>
</evidence>
<dbReference type="PANTHER" id="PTHR10694">
    <property type="entry name" value="LYSINE-SPECIFIC DEMETHYLASE"/>
    <property type="match status" value="1"/>
</dbReference>
<evidence type="ECO:0000256" key="2">
    <source>
        <dbReference type="ARBA" id="ARBA00022723"/>
    </source>
</evidence>
<dbReference type="Proteomes" id="UP000489600">
    <property type="component" value="Unassembled WGS sequence"/>
</dbReference>
<dbReference type="OrthoDB" id="1678912at2759"/>
<dbReference type="FunFam" id="2.60.120.650:FF:000078">
    <property type="entry name" value="Predicted protein"/>
    <property type="match status" value="1"/>
</dbReference>
<dbReference type="CDD" id="cd16100">
    <property type="entry name" value="ARID"/>
    <property type="match status" value="1"/>
</dbReference>
<dbReference type="SUPFAM" id="SSF46774">
    <property type="entry name" value="ARID-like"/>
    <property type="match status" value="1"/>
</dbReference>
<dbReference type="Pfam" id="PF08429">
    <property type="entry name" value="PLU-1"/>
    <property type="match status" value="2"/>
</dbReference>
<dbReference type="InterPro" id="IPR003347">
    <property type="entry name" value="JmjC_dom"/>
</dbReference>
<reference evidence="13" key="1">
    <citation type="submission" date="2019-07" db="EMBL/GenBank/DDBJ databases">
        <authorList>
            <person name="Dittberner H."/>
        </authorList>
    </citation>
    <scope>NUCLEOTIDE SEQUENCE [LARGE SCALE GENOMIC DNA]</scope>
</reference>
<name>A0A565B3B1_9BRAS</name>
<dbReference type="GO" id="GO:0005634">
    <property type="term" value="C:nucleus"/>
    <property type="evidence" value="ECO:0007669"/>
    <property type="project" value="UniProtKB-SubCell"/>
</dbReference>
<evidence type="ECO:0000256" key="7">
    <source>
        <dbReference type="PROSITE-ProRule" id="PRU00146"/>
    </source>
</evidence>
<dbReference type="InterPro" id="IPR019786">
    <property type="entry name" value="Zinc_finger_PHD-type_CS"/>
</dbReference>
<dbReference type="EMBL" id="CABITT030000003">
    <property type="protein sequence ID" value="VVA96166.1"/>
    <property type="molecule type" value="Genomic_DNA"/>
</dbReference>
<accession>A0A565B3B1</accession>
<keyword evidence="5" id="KW-0862">Zinc</keyword>
<dbReference type="SMART" id="SM00545">
    <property type="entry name" value="JmjN"/>
    <property type="match status" value="1"/>
</dbReference>
<dbReference type="SMART" id="SM01014">
    <property type="entry name" value="ARID"/>
    <property type="match status" value="1"/>
</dbReference>
<evidence type="ECO:0000256" key="1">
    <source>
        <dbReference type="ARBA" id="ARBA00004123"/>
    </source>
</evidence>
<feature type="domain" description="JmjN" evidence="11">
    <location>
        <begin position="27"/>
        <end position="68"/>
    </location>
</feature>
<dbReference type="InterPro" id="IPR004198">
    <property type="entry name" value="Znf_C5HC2"/>
</dbReference>
<dbReference type="InterPro" id="IPR013083">
    <property type="entry name" value="Znf_RING/FYVE/PHD"/>
</dbReference>
<feature type="compositionally biased region" description="Basic and acidic residues" evidence="8">
    <location>
        <begin position="203"/>
        <end position="213"/>
    </location>
</feature>
<dbReference type="InterPro" id="IPR013637">
    <property type="entry name" value="Lys_sp_deMease-like_dom"/>
</dbReference>
<dbReference type="PANTHER" id="PTHR10694:SF133">
    <property type="entry name" value="LYSINE-SPECIFIC DEMETHYLASE JMJ17"/>
    <property type="match status" value="1"/>
</dbReference>
<protein>
    <recommendedName>
        <fullName evidence="15">[Histone H3]-trimethyl-L-lysine(4) demethylase</fullName>
    </recommendedName>
</protein>
<dbReference type="InterPro" id="IPR011011">
    <property type="entry name" value="Znf_FYVE_PHD"/>
</dbReference>
<dbReference type="SUPFAM" id="SSF51197">
    <property type="entry name" value="Clavaminate synthase-like"/>
    <property type="match status" value="1"/>
</dbReference>
<dbReference type="InterPro" id="IPR001965">
    <property type="entry name" value="Znf_PHD"/>
</dbReference>
<dbReference type="PROSITE" id="PS51011">
    <property type="entry name" value="ARID"/>
    <property type="match status" value="1"/>
</dbReference>
<dbReference type="Pfam" id="PF01388">
    <property type="entry name" value="ARID"/>
    <property type="match status" value="1"/>
</dbReference>
<dbReference type="SMART" id="SM00558">
    <property type="entry name" value="JmjC"/>
    <property type="match status" value="1"/>
</dbReference>
<dbReference type="Pfam" id="PF02928">
    <property type="entry name" value="zf-C5HC2"/>
    <property type="match status" value="1"/>
</dbReference>
<dbReference type="PROSITE" id="PS50016">
    <property type="entry name" value="ZF_PHD_2"/>
    <property type="match status" value="1"/>
</dbReference>
<keyword evidence="4 7" id="KW-0863">Zinc-finger</keyword>
<dbReference type="GO" id="GO:0006355">
    <property type="term" value="P:regulation of DNA-templated transcription"/>
    <property type="evidence" value="ECO:0007669"/>
    <property type="project" value="UniProtKB-ARBA"/>
</dbReference>
<dbReference type="FunFam" id="2.60.120.650:FF:000042">
    <property type="entry name" value="Transcription factor jumonji (JmjC) domain-containing protein"/>
    <property type="match status" value="1"/>
</dbReference>
<dbReference type="Gene3D" id="2.30.30.1150">
    <property type="match status" value="1"/>
</dbReference>
<evidence type="ECO:0000256" key="4">
    <source>
        <dbReference type="ARBA" id="ARBA00022771"/>
    </source>
</evidence>
<evidence type="ECO:0000256" key="3">
    <source>
        <dbReference type="ARBA" id="ARBA00022737"/>
    </source>
</evidence>
<feature type="domain" description="ARID" evidence="10">
    <location>
        <begin position="94"/>
        <end position="188"/>
    </location>
</feature>
<comment type="caution">
    <text evidence="13">The sequence shown here is derived from an EMBL/GenBank/DDBJ whole genome shotgun (WGS) entry which is preliminary data.</text>
</comment>
<dbReference type="GO" id="GO:0003677">
    <property type="term" value="F:DNA binding"/>
    <property type="evidence" value="ECO:0007669"/>
    <property type="project" value="InterPro"/>
</dbReference>
<dbReference type="Pfam" id="PF02373">
    <property type="entry name" value="JmjC"/>
    <property type="match status" value="1"/>
</dbReference>
<evidence type="ECO:0000256" key="8">
    <source>
        <dbReference type="SAM" id="MobiDB-lite"/>
    </source>
</evidence>
<dbReference type="CDD" id="cd15543">
    <property type="entry name" value="PHD_RSF1"/>
    <property type="match status" value="1"/>
</dbReference>
<proteinExistence type="predicted"/>
<dbReference type="InterPro" id="IPR019787">
    <property type="entry name" value="Znf_PHD-finger"/>
</dbReference>
<dbReference type="SMART" id="SM00501">
    <property type="entry name" value="BRIGHT"/>
    <property type="match status" value="1"/>
</dbReference>
<feature type="region of interest" description="Disordered" evidence="8">
    <location>
        <begin position="191"/>
        <end position="234"/>
    </location>
</feature>
<dbReference type="FunFam" id="3.30.40.10:FF:000507">
    <property type="entry name" value="Transcription factor jumonji (JmjC) domain-containing protein"/>
    <property type="match status" value="1"/>
</dbReference>
<feature type="domain" description="JmjC" evidence="12">
    <location>
        <begin position="378"/>
        <end position="544"/>
    </location>
</feature>
<dbReference type="Pfam" id="PF02375">
    <property type="entry name" value="JmjN"/>
    <property type="match status" value="1"/>
</dbReference>
<evidence type="ECO:0000259" key="10">
    <source>
        <dbReference type="PROSITE" id="PS51011"/>
    </source>
</evidence>
<evidence type="ECO:0000313" key="13">
    <source>
        <dbReference type="EMBL" id="VVA96166.1"/>
    </source>
</evidence>
<dbReference type="PROSITE" id="PS51184">
    <property type="entry name" value="JMJC"/>
    <property type="match status" value="1"/>
</dbReference>
<dbReference type="SMART" id="SM00249">
    <property type="entry name" value="PHD"/>
    <property type="match status" value="2"/>
</dbReference>
<dbReference type="InterPro" id="IPR001606">
    <property type="entry name" value="ARID_dom"/>
</dbReference>
<dbReference type="GO" id="GO:0008270">
    <property type="term" value="F:zinc ion binding"/>
    <property type="evidence" value="ECO:0007669"/>
    <property type="project" value="UniProtKB-KW"/>
</dbReference>
<organism evidence="13 14">
    <name type="scientific">Arabis nemorensis</name>
    <dbReference type="NCBI Taxonomy" id="586526"/>
    <lineage>
        <taxon>Eukaryota</taxon>
        <taxon>Viridiplantae</taxon>
        <taxon>Streptophyta</taxon>
        <taxon>Embryophyta</taxon>
        <taxon>Tracheophyta</taxon>
        <taxon>Spermatophyta</taxon>
        <taxon>Magnoliopsida</taxon>
        <taxon>eudicotyledons</taxon>
        <taxon>Gunneridae</taxon>
        <taxon>Pentapetalae</taxon>
        <taxon>rosids</taxon>
        <taxon>malvids</taxon>
        <taxon>Brassicales</taxon>
        <taxon>Brassicaceae</taxon>
        <taxon>Arabideae</taxon>
        <taxon>Arabis</taxon>
    </lineage>
</organism>
<dbReference type="GO" id="GO:0000785">
    <property type="term" value="C:chromatin"/>
    <property type="evidence" value="ECO:0007669"/>
    <property type="project" value="TreeGrafter"/>
</dbReference>
<dbReference type="Gene3D" id="3.30.40.10">
    <property type="entry name" value="Zinc/RING finger domain, C3HC4 (zinc finger)"/>
    <property type="match status" value="1"/>
</dbReference>
<gene>
    <name evidence="13" type="ORF">ANE_LOCUS6611</name>
</gene>
<sequence length="1458" mass="165533">MGKGRVKAVEKKVLDQKLRGSYNVPSGPVYYPTEDEFKDPLEYIYKIKPEAEVYGICKIVPPSCWKPPFGLDLESVKFPTKTQEIHRLQVRPASCNSKTFQLEYNRFLEEQLGKKLKKRVVFEGEELDLCKLFNAVKRFGGYDKVVKVKKWGEVYQFMSSGDKISKCSKHVLCQLYKEHLHDFENYHNRMNADPTKGCKRKIHAAERNRRRSETPSSKRRKRNADEKNPNVENEEGVDQACEQCKSGKHGEVMLLCDSCNKGWHIYCLSPPLKHIPPGNWYCLECLNIDEDTFGFVPGKCLLLDDFKRIADRAKRKWFGSGSVTRTQIEKKFWEIVEGSGGEVEVMYGNDLDTSVYGSGFPRLGDQRPESVEANIWDEYCGSPWNLNNLPKLKGSMLQAIRHNINGVTVPWLYLGMLFSSFCWHFEDHCFYSVNYLHWGEAKCWYGVPGSAASAFEKVMRKTLPDLFDAQPDLLFQLVTMLSPTVLQENKVPVYTVLQEPGNFVITFPKSFHAGFNFGLNCAEAVNFATADWLPYGGFGAELYRLYRKPAVISHDELLCVVAKGNCYDGEGSIHLKKELLRIYSKEKTWREQLWKSGILRSSPMSECPDSVGIEEDPTCIICQQFLHLSAIVCDCRPSVFACLEHWKHLCECEPTKLRLVYRYTLAELHGMVQKVEKSDGCKTQETNNSQRSSSGTKRSIAFNKKEGIQVSQARPAEDWLLRASKVLKDVFSSVDYAALLKEAEQFLWAGSEMDRVRDVAKSLIKAKVWGEAVSDCLSKIEGEANDESQKVHLDFIDELVRVNPVPCFQSGHLKLKDYVEEARKLSEKIDSSLSTSPTITQLELLYSEVSSLPMSLSKHEILSKKISTAKMLAERARLYLANTQPPGIELDALYKLKSEILELQVQLPETVGLLDLLKKSESARAKCKKVLSGSISLQNVEELLHEFDSFSISIPELNILRQYHVDTLSWISRYNDVMVEVREGKDQQKLISALSSLLHDGESLDIQVEGLPLVEIELKKASCREKAQTVHTAIRSLDFIEQLLSEAAALHIVEEKLFVEISRLLTTARCWEEKATSILPSETQMCDLKDLVRMSVNIHAVLPSLKSIENMISSAESWLQKSEPFLSAVSCITSSPCSLLELPVLKDLVSQSKSLSVQLEEPRILETLLRNCEKWQCDTHQLLQEFEDLLDEVKIDDGMHSTILPKITDLISRVDSARKCGLSLALNFVELPKLQTASLKLGWCCKTITLSSNSPSSALRKDVEKPSLPQIQQHLEEGQTLKILPEEYYLGKRLVELNDTGLGWAKRARKVVTDSGALALEDVLELISEGENLPVCAEKELQSLRARSMLHCICLKPYNSRSMVSCSQCGEWYHTYCVKLHWRPKAYVCSACCPVEESTPQIESPGPLEPETPLLNHRRKRTVATDAALDDLHWKNRKRIKRTAKRSPQVHILPWFFS</sequence>
<evidence type="ECO:0000259" key="9">
    <source>
        <dbReference type="PROSITE" id="PS50016"/>
    </source>
</evidence>
<dbReference type="InterPro" id="IPR036431">
    <property type="entry name" value="ARID_dom_sf"/>
</dbReference>
<dbReference type="PROSITE" id="PS51183">
    <property type="entry name" value="JMJN"/>
    <property type="match status" value="1"/>
</dbReference>
<dbReference type="Pfam" id="PF00628">
    <property type="entry name" value="PHD"/>
    <property type="match status" value="2"/>
</dbReference>
<comment type="subcellular location">
    <subcellularLocation>
        <location evidence="1">Nucleus</location>
    </subcellularLocation>
</comment>
<evidence type="ECO:0000256" key="5">
    <source>
        <dbReference type="ARBA" id="ARBA00022833"/>
    </source>
</evidence>
<evidence type="ECO:0008006" key="15">
    <source>
        <dbReference type="Google" id="ProtNLM"/>
    </source>
</evidence>
<evidence type="ECO:0000256" key="6">
    <source>
        <dbReference type="ARBA" id="ARBA00023242"/>
    </source>
</evidence>
<dbReference type="PROSITE" id="PS01359">
    <property type="entry name" value="ZF_PHD_1"/>
    <property type="match status" value="2"/>
</dbReference>